<evidence type="ECO:0000313" key="2">
    <source>
        <dbReference type="Proteomes" id="UP000054823"/>
    </source>
</evidence>
<dbReference type="STRING" id="321267.SHM7688_01510"/>
<keyword evidence="2" id="KW-1185">Reference proteome</keyword>
<name>A0A0P1EP75_9RHOB</name>
<reference evidence="1 2" key="1">
    <citation type="submission" date="2015-09" db="EMBL/GenBank/DDBJ databases">
        <authorList>
            <consortium name="Swine Surveillance"/>
        </authorList>
    </citation>
    <scope>NUCLEOTIDE SEQUENCE [LARGE SCALE GENOMIC DNA]</scope>
    <source>
        <strain evidence="1 2">CECT 7688</strain>
    </source>
</reference>
<gene>
    <name evidence="1" type="ORF">SHM7688_01510</name>
</gene>
<dbReference type="AlphaFoldDB" id="A0A0P1EP75"/>
<accession>A0A0P1EP75</accession>
<sequence length="151" mass="17200">MLVINKERDADLMRVADLATASTSEGLSEPVLWGDAGVETTSRPLGAVLQADDQDEQYLLTLKRNLDTGDVDLVSYRKGAYFRLNDFVSEYNFPDYAYSEEQEFYRTFQNLLKVDAGYPDLQRYHADAKPDCISGRCTGRFYIGQRDRTCL</sequence>
<dbReference type="Proteomes" id="UP000054823">
    <property type="component" value="Unassembled WGS sequence"/>
</dbReference>
<evidence type="ECO:0000313" key="1">
    <source>
        <dbReference type="EMBL" id="CUH52070.1"/>
    </source>
</evidence>
<dbReference type="EMBL" id="CYPW01000013">
    <property type="protein sequence ID" value="CUH52070.1"/>
    <property type="molecule type" value="Genomic_DNA"/>
</dbReference>
<protein>
    <submittedName>
        <fullName evidence="1">Uncharacterized protein</fullName>
    </submittedName>
</protein>
<proteinExistence type="predicted"/>
<organism evidence="1 2">
    <name type="scientific">Shimia marina</name>
    <dbReference type="NCBI Taxonomy" id="321267"/>
    <lineage>
        <taxon>Bacteria</taxon>
        <taxon>Pseudomonadati</taxon>
        <taxon>Pseudomonadota</taxon>
        <taxon>Alphaproteobacteria</taxon>
        <taxon>Rhodobacterales</taxon>
        <taxon>Roseobacteraceae</taxon>
    </lineage>
</organism>